<keyword evidence="2" id="KW-0472">Membrane</keyword>
<dbReference type="HOGENOM" id="CLU_576785_0_0_1"/>
<reference evidence="5" key="2">
    <citation type="submission" date="2012-11" db="EMBL/GenBank/DDBJ databases">
        <authorList>
            <person name="Kuo A."/>
            <person name="Curtis B.A."/>
            <person name="Tanifuji G."/>
            <person name="Burki F."/>
            <person name="Gruber A."/>
            <person name="Irimia M."/>
            <person name="Maruyama S."/>
            <person name="Arias M.C."/>
            <person name="Ball S.G."/>
            <person name="Gile G.H."/>
            <person name="Hirakawa Y."/>
            <person name="Hopkins J.F."/>
            <person name="Rensing S.A."/>
            <person name="Schmutz J."/>
            <person name="Symeonidi A."/>
            <person name="Elias M."/>
            <person name="Eveleigh R.J."/>
            <person name="Herman E.K."/>
            <person name="Klute M.J."/>
            <person name="Nakayama T."/>
            <person name="Obornik M."/>
            <person name="Reyes-Prieto A."/>
            <person name="Armbrust E.V."/>
            <person name="Aves S.J."/>
            <person name="Beiko R.G."/>
            <person name="Coutinho P."/>
            <person name="Dacks J.B."/>
            <person name="Durnford D.G."/>
            <person name="Fast N.M."/>
            <person name="Green B.R."/>
            <person name="Grisdale C."/>
            <person name="Hempe F."/>
            <person name="Henrissat B."/>
            <person name="Hoppner M.P."/>
            <person name="Ishida K.-I."/>
            <person name="Kim E."/>
            <person name="Koreny L."/>
            <person name="Kroth P.G."/>
            <person name="Liu Y."/>
            <person name="Malik S.-B."/>
            <person name="Maier U.G."/>
            <person name="McRose D."/>
            <person name="Mock T."/>
            <person name="Neilson J.A."/>
            <person name="Onodera N.T."/>
            <person name="Poole A.M."/>
            <person name="Pritham E.J."/>
            <person name="Richards T.A."/>
            <person name="Rocap G."/>
            <person name="Roy S.W."/>
            <person name="Sarai C."/>
            <person name="Schaack S."/>
            <person name="Shirato S."/>
            <person name="Slamovits C.H."/>
            <person name="Spencer D.F."/>
            <person name="Suzuki S."/>
            <person name="Worden A.Z."/>
            <person name="Zauner S."/>
            <person name="Barry K."/>
            <person name="Bell C."/>
            <person name="Bharti A.K."/>
            <person name="Crow J.A."/>
            <person name="Grimwood J."/>
            <person name="Kramer R."/>
            <person name="Lindquist E."/>
            <person name="Lucas S."/>
            <person name="Salamov A."/>
            <person name="McFadden G.I."/>
            <person name="Lane C.E."/>
            <person name="Keeling P.J."/>
            <person name="Gray M.W."/>
            <person name="Grigoriev I.V."/>
            <person name="Archibald J.M."/>
        </authorList>
    </citation>
    <scope>NUCLEOTIDE SEQUENCE</scope>
    <source>
        <strain evidence="5">CCMP2712</strain>
    </source>
</reference>
<dbReference type="EMBL" id="JH993050">
    <property type="protein sequence ID" value="EKX38299.1"/>
    <property type="molecule type" value="Genomic_DNA"/>
</dbReference>
<organism evidence="3">
    <name type="scientific">Guillardia theta (strain CCMP2712)</name>
    <name type="common">Cryptophyte</name>
    <dbReference type="NCBI Taxonomy" id="905079"/>
    <lineage>
        <taxon>Eukaryota</taxon>
        <taxon>Cryptophyceae</taxon>
        <taxon>Pyrenomonadales</taxon>
        <taxon>Geminigeraceae</taxon>
        <taxon>Guillardia</taxon>
    </lineage>
</organism>
<dbReference type="Pfam" id="PF10036">
    <property type="entry name" value="RLL"/>
    <property type="match status" value="1"/>
</dbReference>
<keyword evidence="5" id="KW-1185">Reference proteome</keyword>
<dbReference type="PANTHER" id="PTHR15924">
    <property type="entry name" value="CLE"/>
    <property type="match status" value="1"/>
</dbReference>
<reference evidence="3 5" key="1">
    <citation type="journal article" date="2012" name="Nature">
        <title>Algal genomes reveal evolutionary mosaicism and the fate of nucleomorphs.</title>
        <authorList>
            <consortium name="DOE Joint Genome Institute"/>
            <person name="Curtis B.A."/>
            <person name="Tanifuji G."/>
            <person name="Burki F."/>
            <person name="Gruber A."/>
            <person name="Irimia M."/>
            <person name="Maruyama S."/>
            <person name="Arias M.C."/>
            <person name="Ball S.G."/>
            <person name="Gile G.H."/>
            <person name="Hirakawa Y."/>
            <person name="Hopkins J.F."/>
            <person name="Kuo A."/>
            <person name="Rensing S.A."/>
            <person name="Schmutz J."/>
            <person name="Symeonidi A."/>
            <person name="Elias M."/>
            <person name="Eveleigh R.J."/>
            <person name="Herman E.K."/>
            <person name="Klute M.J."/>
            <person name="Nakayama T."/>
            <person name="Obornik M."/>
            <person name="Reyes-Prieto A."/>
            <person name="Armbrust E.V."/>
            <person name="Aves S.J."/>
            <person name="Beiko R.G."/>
            <person name="Coutinho P."/>
            <person name="Dacks J.B."/>
            <person name="Durnford D.G."/>
            <person name="Fast N.M."/>
            <person name="Green B.R."/>
            <person name="Grisdale C.J."/>
            <person name="Hempel F."/>
            <person name="Henrissat B."/>
            <person name="Hoppner M.P."/>
            <person name="Ishida K."/>
            <person name="Kim E."/>
            <person name="Koreny L."/>
            <person name="Kroth P.G."/>
            <person name="Liu Y."/>
            <person name="Malik S.B."/>
            <person name="Maier U.G."/>
            <person name="McRose D."/>
            <person name="Mock T."/>
            <person name="Neilson J.A."/>
            <person name="Onodera N.T."/>
            <person name="Poole A.M."/>
            <person name="Pritham E.J."/>
            <person name="Richards T.A."/>
            <person name="Rocap G."/>
            <person name="Roy S.W."/>
            <person name="Sarai C."/>
            <person name="Schaack S."/>
            <person name="Shirato S."/>
            <person name="Slamovits C.H."/>
            <person name="Spencer D.F."/>
            <person name="Suzuki S."/>
            <person name="Worden A.Z."/>
            <person name="Zauner S."/>
            <person name="Barry K."/>
            <person name="Bell C."/>
            <person name="Bharti A.K."/>
            <person name="Crow J.A."/>
            <person name="Grimwood J."/>
            <person name="Kramer R."/>
            <person name="Lindquist E."/>
            <person name="Lucas S."/>
            <person name="Salamov A."/>
            <person name="McFadden G.I."/>
            <person name="Lane C.E."/>
            <person name="Keeling P.J."/>
            <person name="Gray M.W."/>
            <person name="Grigoriev I.V."/>
            <person name="Archibald J.M."/>
        </authorList>
    </citation>
    <scope>NUCLEOTIDE SEQUENCE</scope>
    <source>
        <strain evidence="3 5">CCMP2712</strain>
    </source>
</reference>
<dbReference type="RefSeq" id="XP_005825279.1">
    <property type="nucleotide sequence ID" value="XM_005825222.1"/>
</dbReference>
<dbReference type="EnsemblProtists" id="EKX38299">
    <property type="protein sequence ID" value="EKX38299"/>
    <property type="gene ID" value="GUITHDRAFT_115639"/>
</dbReference>
<accession>L1IR10</accession>
<dbReference type="PaxDb" id="55529-EKX38299"/>
<dbReference type="STRING" id="905079.L1IR10"/>
<dbReference type="AlphaFoldDB" id="L1IR10"/>
<keyword evidence="2" id="KW-0812">Transmembrane</keyword>
<dbReference type="Proteomes" id="UP000011087">
    <property type="component" value="Unassembled WGS sequence"/>
</dbReference>
<dbReference type="KEGG" id="gtt:GUITHDRAFT_115639"/>
<sequence>MTYGSMATADASAEQGMDAPARPSMRSNVRLAVGSVLLMAAVMCGVMLNQIENGFDWNVVGLLGLSSSPKDSSFFPSWTHGGALRYYDRSMAHGQWSPDAGPPYVKHVTMWSDPDCVDHTGPANNVRRILGLRTSWHDHKWNTNSFMSDMNSVQLRFLSRNTNSVLVIPPFHQFPSMSTRAMAMLNDYVLVGGNTIIVVGGPTGVLFINQNLAGTDGYGYELEPKWVEGPYEMQDSAMGSAFQYGAVTLPAVETYNVGVTTASLPKEAVSYYEASEVSVVFMLPCEAGRIIYIGYTFAEMASGLDLESEQSFRFLVTWLENRKIRFYTQEERAALNDINSAGWDKAMKSYLQDLGASDWEAPKDKRERHVVLDWLLSYAIGMEYSDRASELQKIKESKSKGKSVDTRAGSLSASDSIELDVESREFRSALEELAGVLGIPKDESSDSMLQACASVLESKLSKFALEQVRVVLGG</sequence>
<evidence type="ECO:0000313" key="4">
    <source>
        <dbReference type="EnsemblProtists" id="EKX38299"/>
    </source>
</evidence>
<proteinExistence type="predicted"/>
<feature type="region of interest" description="Disordered" evidence="1">
    <location>
        <begin position="1"/>
        <end position="22"/>
    </location>
</feature>
<dbReference type="OrthoDB" id="514167at2759"/>
<feature type="transmembrane region" description="Helical" evidence="2">
    <location>
        <begin position="29"/>
        <end position="48"/>
    </location>
</feature>
<protein>
    <submittedName>
        <fullName evidence="3 4">Uncharacterized protein</fullName>
    </submittedName>
</protein>
<evidence type="ECO:0000313" key="3">
    <source>
        <dbReference type="EMBL" id="EKX38299.1"/>
    </source>
</evidence>
<dbReference type="eggNOG" id="KOG4380">
    <property type="taxonomic scope" value="Eukaryota"/>
</dbReference>
<name>L1IR10_GUITC</name>
<evidence type="ECO:0000256" key="2">
    <source>
        <dbReference type="SAM" id="Phobius"/>
    </source>
</evidence>
<evidence type="ECO:0000256" key="1">
    <source>
        <dbReference type="SAM" id="MobiDB-lite"/>
    </source>
</evidence>
<evidence type="ECO:0000313" key="5">
    <source>
        <dbReference type="Proteomes" id="UP000011087"/>
    </source>
</evidence>
<dbReference type="GeneID" id="17294962"/>
<reference evidence="4" key="3">
    <citation type="submission" date="2016-03" db="UniProtKB">
        <authorList>
            <consortium name="EnsemblProtists"/>
        </authorList>
    </citation>
    <scope>IDENTIFICATION</scope>
</reference>
<keyword evidence="2" id="KW-1133">Transmembrane helix</keyword>
<dbReference type="InterPro" id="IPR019265">
    <property type="entry name" value="RTRAF"/>
</dbReference>
<gene>
    <name evidence="3" type="ORF">GUITHDRAFT_115639</name>
</gene>